<dbReference type="AlphaFoldDB" id="W9S365"/>
<accession>W9S365</accession>
<gene>
    <name evidence="2" type="ORF">L484_015177</name>
</gene>
<evidence type="ECO:0000313" key="2">
    <source>
        <dbReference type="EMBL" id="EXC24160.1"/>
    </source>
</evidence>
<dbReference type="EMBL" id="KE346013">
    <property type="protein sequence ID" value="EXC24160.1"/>
    <property type="molecule type" value="Genomic_DNA"/>
</dbReference>
<protein>
    <submittedName>
        <fullName evidence="2">Uncharacterized protein</fullName>
    </submittedName>
</protein>
<proteinExistence type="predicted"/>
<feature type="region of interest" description="Disordered" evidence="1">
    <location>
        <begin position="1"/>
        <end position="23"/>
    </location>
</feature>
<organism evidence="2 3">
    <name type="scientific">Morus notabilis</name>
    <dbReference type="NCBI Taxonomy" id="981085"/>
    <lineage>
        <taxon>Eukaryota</taxon>
        <taxon>Viridiplantae</taxon>
        <taxon>Streptophyta</taxon>
        <taxon>Embryophyta</taxon>
        <taxon>Tracheophyta</taxon>
        <taxon>Spermatophyta</taxon>
        <taxon>Magnoliopsida</taxon>
        <taxon>eudicotyledons</taxon>
        <taxon>Gunneridae</taxon>
        <taxon>Pentapetalae</taxon>
        <taxon>rosids</taxon>
        <taxon>fabids</taxon>
        <taxon>Rosales</taxon>
        <taxon>Moraceae</taxon>
        <taxon>Moreae</taxon>
        <taxon>Morus</taxon>
    </lineage>
</organism>
<keyword evidence="3" id="KW-1185">Reference proteome</keyword>
<evidence type="ECO:0000256" key="1">
    <source>
        <dbReference type="SAM" id="MobiDB-lite"/>
    </source>
</evidence>
<name>W9S365_9ROSA</name>
<dbReference type="Proteomes" id="UP000030645">
    <property type="component" value="Unassembled WGS sequence"/>
</dbReference>
<sequence>MRDCNTEGPDSSRIWTGSGDSSEIECDPNWIWIGLRDSRARDEGRRAGVGEIAPDLEDPWRKGLFDGGLWSEGERRSRAATFGAGLTIFDAAKAGIGNLALVWTGT</sequence>
<evidence type="ECO:0000313" key="3">
    <source>
        <dbReference type="Proteomes" id="UP000030645"/>
    </source>
</evidence>
<reference evidence="3" key="1">
    <citation type="submission" date="2013-01" db="EMBL/GenBank/DDBJ databases">
        <title>Draft Genome Sequence of a Mulberry Tree, Morus notabilis C.K. Schneid.</title>
        <authorList>
            <person name="He N."/>
            <person name="Zhao S."/>
        </authorList>
    </citation>
    <scope>NUCLEOTIDE SEQUENCE</scope>
</reference>